<dbReference type="Pfam" id="PF03611">
    <property type="entry name" value="EIIC-GAT"/>
    <property type="match status" value="1"/>
</dbReference>
<dbReference type="GO" id="GO:0015577">
    <property type="term" value="F:galactitol transmembrane transporter activity"/>
    <property type="evidence" value="ECO:0007669"/>
    <property type="project" value="InterPro"/>
</dbReference>
<evidence type="ECO:0000256" key="7">
    <source>
        <dbReference type="ARBA" id="ARBA00022989"/>
    </source>
</evidence>
<dbReference type="EMBL" id="AP021906">
    <property type="protein sequence ID" value="BBP88663.1"/>
    <property type="molecule type" value="Genomic_DNA"/>
</dbReference>
<keyword evidence="3" id="KW-1003">Cell membrane</keyword>
<keyword evidence="5" id="KW-0598">Phosphotransferase system</keyword>
<protein>
    <recommendedName>
        <fullName evidence="12">PTS EIIC type-2 domain-containing protein</fullName>
    </recommendedName>
</protein>
<name>A0A5S9M6A7_BACIA</name>
<evidence type="ECO:0000256" key="4">
    <source>
        <dbReference type="ARBA" id="ARBA00022597"/>
    </source>
</evidence>
<comment type="subcellular location">
    <subcellularLocation>
        <location evidence="1">Cell membrane</location>
        <topology evidence="1">Multi-pass membrane protein</topology>
    </subcellularLocation>
</comment>
<accession>A0A5S9M6A7</accession>
<evidence type="ECO:0000256" key="6">
    <source>
        <dbReference type="ARBA" id="ARBA00022692"/>
    </source>
</evidence>
<reference evidence="10 11" key="1">
    <citation type="submission" date="2019-12" db="EMBL/GenBank/DDBJ databases">
        <title>Full genome sequence of a Bacillus safensis strain isolated from commercially available natto in Indonesia.</title>
        <authorList>
            <person name="Yoshida M."/>
            <person name="Uomi M."/>
            <person name="Waturangi D."/>
            <person name="Ekaputri J.J."/>
            <person name="Setiamarga D.H.E."/>
        </authorList>
    </citation>
    <scope>NUCLEOTIDE SEQUENCE [LARGE SCALE GENOMIC DNA]</scope>
    <source>
        <strain evidence="10 11">IDN1</strain>
    </source>
</reference>
<keyword evidence="7 9" id="KW-1133">Transmembrane helix</keyword>
<evidence type="ECO:0000256" key="8">
    <source>
        <dbReference type="ARBA" id="ARBA00023136"/>
    </source>
</evidence>
<dbReference type="GO" id="GO:0005886">
    <property type="term" value="C:plasma membrane"/>
    <property type="evidence" value="ECO:0007669"/>
    <property type="project" value="UniProtKB-SubCell"/>
</dbReference>
<organism evidence="10 11">
    <name type="scientific">Bacillus safensis</name>
    <dbReference type="NCBI Taxonomy" id="561879"/>
    <lineage>
        <taxon>Bacteria</taxon>
        <taxon>Bacillati</taxon>
        <taxon>Bacillota</taxon>
        <taxon>Bacilli</taxon>
        <taxon>Bacillales</taxon>
        <taxon>Bacillaceae</taxon>
        <taxon>Bacillus</taxon>
    </lineage>
</organism>
<dbReference type="GO" id="GO:0009401">
    <property type="term" value="P:phosphoenolpyruvate-dependent sugar phosphotransferase system"/>
    <property type="evidence" value="ECO:0007669"/>
    <property type="project" value="UniProtKB-KW"/>
</dbReference>
<dbReference type="InterPro" id="IPR004703">
    <property type="entry name" value="PTS_sugar-sp_permease"/>
</dbReference>
<dbReference type="InterPro" id="IPR013853">
    <property type="entry name" value="EIIC-GAT"/>
</dbReference>
<evidence type="ECO:0008006" key="12">
    <source>
        <dbReference type="Google" id="ProtNLM"/>
    </source>
</evidence>
<keyword evidence="6 9" id="KW-0812">Transmembrane</keyword>
<dbReference type="AlphaFoldDB" id="A0A5S9M6A7"/>
<sequence>MIKQAVDFILDLGPTIMLPIIMTLFGMILRQGFKKSFRAGITIGIGFVGVNLVINLLVSGLGPAAKAMVNSLGLKLDILDVGWPIGAAISFWVHPLPRS</sequence>
<keyword evidence="8 9" id="KW-0472">Membrane</keyword>
<feature type="transmembrane region" description="Helical" evidence="9">
    <location>
        <begin position="41"/>
        <end position="61"/>
    </location>
</feature>
<proteinExistence type="predicted"/>
<dbReference type="PANTHER" id="PTHR37324">
    <property type="entry name" value="PTS SYSTEM GALACTITOL-SPECIFIC EIIC COMPONENT"/>
    <property type="match status" value="1"/>
</dbReference>
<evidence type="ECO:0000256" key="9">
    <source>
        <dbReference type="SAM" id="Phobius"/>
    </source>
</evidence>
<dbReference type="PANTHER" id="PTHR37324:SF2">
    <property type="entry name" value="PTS SYSTEM GALACTITOL-SPECIFIC EIIC COMPONENT"/>
    <property type="match status" value="1"/>
</dbReference>
<evidence type="ECO:0000256" key="2">
    <source>
        <dbReference type="ARBA" id="ARBA00022448"/>
    </source>
</evidence>
<evidence type="ECO:0000313" key="11">
    <source>
        <dbReference type="Proteomes" id="UP000464658"/>
    </source>
</evidence>
<evidence type="ECO:0000256" key="5">
    <source>
        <dbReference type="ARBA" id="ARBA00022683"/>
    </source>
</evidence>
<keyword evidence="2" id="KW-0813">Transport</keyword>
<keyword evidence="4" id="KW-0762">Sugar transport</keyword>
<dbReference type="Proteomes" id="UP000464658">
    <property type="component" value="Chromosome"/>
</dbReference>
<feature type="transmembrane region" description="Helical" evidence="9">
    <location>
        <begin position="12"/>
        <end position="29"/>
    </location>
</feature>
<evidence type="ECO:0000256" key="3">
    <source>
        <dbReference type="ARBA" id="ARBA00022475"/>
    </source>
</evidence>
<evidence type="ECO:0000256" key="1">
    <source>
        <dbReference type="ARBA" id="ARBA00004651"/>
    </source>
</evidence>
<gene>
    <name evidence="10" type="ORF">BsIDN1_22810</name>
</gene>
<evidence type="ECO:0000313" key="10">
    <source>
        <dbReference type="EMBL" id="BBP88663.1"/>
    </source>
</evidence>